<gene>
    <name evidence="1" type="ORF">METZ01_LOCUS389575</name>
</gene>
<name>A0A382USR1_9ZZZZ</name>
<sequence length="291" mass="31795">FGLGSEVLQSERIVLDSSSHASDSGMAKRIWAQKKIAELELRPDKNEKEITALGKAHSIVTRNTSLIVLDRLEDYVQHKIVPPEPEMREEYLAQVGQQQEQKEKGRKERLAGVVKRFEQRVAWWNKEFKFGTGKPPKTQAQVEQEEGFLQGIPLIGRLFSSGERGLVVGNSAPMPSSGSAGFSNHSLEITDDSLIVLEELSADEARPLDALGAVPQSRPAPGRITENLSLSGFNDASYSSARNGAARLSDAEGGAREALTKIRAGGIAQGKGAIKLKKWDPKTPYLAKIKK</sequence>
<reference evidence="1" key="1">
    <citation type="submission" date="2018-05" db="EMBL/GenBank/DDBJ databases">
        <authorList>
            <person name="Lanie J.A."/>
            <person name="Ng W.-L."/>
            <person name="Kazmierczak K.M."/>
            <person name="Andrzejewski T.M."/>
            <person name="Davidsen T.M."/>
            <person name="Wayne K.J."/>
            <person name="Tettelin H."/>
            <person name="Glass J.I."/>
            <person name="Rusch D."/>
            <person name="Podicherti R."/>
            <person name="Tsui H.-C.T."/>
            <person name="Winkler M.E."/>
        </authorList>
    </citation>
    <scope>NUCLEOTIDE SEQUENCE</scope>
</reference>
<feature type="non-terminal residue" evidence="1">
    <location>
        <position position="1"/>
    </location>
</feature>
<proteinExistence type="predicted"/>
<feature type="non-terminal residue" evidence="1">
    <location>
        <position position="291"/>
    </location>
</feature>
<organism evidence="1">
    <name type="scientific">marine metagenome</name>
    <dbReference type="NCBI Taxonomy" id="408172"/>
    <lineage>
        <taxon>unclassified sequences</taxon>
        <taxon>metagenomes</taxon>
        <taxon>ecological metagenomes</taxon>
    </lineage>
</organism>
<dbReference type="EMBL" id="UINC01146155">
    <property type="protein sequence ID" value="SVD36721.1"/>
    <property type="molecule type" value="Genomic_DNA"/>
</dbReference>
<accession>A0A382USR1</accession>
<evidence type="ECO:0000313" key="1">
    <source>
        <dbReference type="EMBL" id="SVD36721.1"/>
    </source>
</evidence>
<protein>
    <submittedName>
        <fullName evidence="1">Uncharacterized protein</fullName>
    </submittedName>
</protein>
<dbReference type="AlphaFoldDB" id="A0A382USR1"/>